<comment type="caution">
    <text evidence="1">The sequence shown here is derived from an EMBL/GenBank/DDBJ whole genome shotgun (WGS) entry which is preliminary data.</text>
</comment>
<accession>A0A540NT78</accession>
<dbReference type="STRING" id="106549.A0A540NT78"/>
<organism evidence="1 2">
    <name type="scientific">Malus baccata</name>
    <name type="common">Siberian crab apple</name>
    <name type="synonym">Pyrus baccata</name>
    <dbReference type="NCBI Taxonomy" id="106549"/>
    <lineage>
        <taxon>Eukaryota</taxon>
        <taxon>Viridiplantae</taxon>
        <taxon>Streptophyta</taxon>
        <taxon>Embryophyta</taxon>
        <taxon>Tracheophyta</taxon>
        <taxon>Spermatophyta</taxon>
        <taxon>Magnoliopsida</taxon>
        <taxon>eudicotyledons</taxon>
        <taxon>Gunneridae</taxon>
        <taxon>Pentapetalae</taxon>
        <taxon>rosids</taxon>
        <taxon>fabids</taxon>
        <taxon>Rosales</taxon>
        <taxon>Rosaceae</taxon>
        <taxon>Amygdaloideae</taxon>
        <taxon>Maleae</taxon>
        <taxon>Malus</taxon>
    </lineage>
</organism>
<reference evidence="1 2" key="1">
    <citation type="journal article" date="2019" name="G3 (Bethesda)">
        <title>Sequencing of a Wild Apple (Malus baccata) Genome Unravels the Differences Between Cultivated and Wild Apple Species Regarding Disease Resistance and Cold Tolerance.</title>
        <authorList>
            <person name="Chen X."/>
        </authorList>
    </citation>
    <scope>NUCLEOTIDE SEQUENCE [LARGE SCALE GENOMIC DNA]</scope>
    <source>
        <strain evidence="2">cv. Shandingzi</strain>
        <tissue evidence="1">Leaves</tissue>
    </source>
</reference>
<dbReference type="PANTHER" id="PTHR34464:SF3">
    <property type="entry name" value="OS09G0376300 PROTEIN"/>
    <property type="match status" value="1"/>
</dbReference>
<gene>
    <name evidence="1" type="ORF">C1H46_000163</name>
</gene>
<proteinExistence type="predicted"/>
<dbReference type="EMBL" id="VIEB01000005">
    <property type="protein sequence ID" value="TQE14244.1"/>
    <property type="molecule type" value="Genomic_DNA"/>
</dbReference>
<protein>
    <submittedName>
        <fullName evidence="1">Uncharacterized protein</fullName>
    </submittedName>
</protein>
<evidence type="ECO:0000313" key="2">
    <source>
        <dbReference type="Proteomes" id="UP000315295"/>
    </source>
</evidence>
<evidence type="ECO:0000313" key="1">
    <source>
        <dbReference type="EMBL" id="TQE14244.1"/>
    </source>
</evidence>
<dbReference type="AlphaFoldDB" id="A0A540NT78"/>
<dbReference type="Proteomes" id="UP000315295">
    <property type="component" value="Unassembled WGS sequence"/>
</dbReference>
<name>A0A540NT78_MALBA</name>
<keyword evidence="2" id="KW-1185">Reference proteome</keyword>
<dbReference type="PANTHER" id="PTHR34464">
    <property type="entry name" value="OS09G0376300 PROTEIN"/>
    <property type="match status" value="1"/>
</dbReference>
<sequence>MAVSFTRLPWCWWGGTEKEPANNGSSVNSSFECGFGGMRDPGTVQFPSVKGTKMASSPRKVKRKWLSREERRVDREYDIVIVPSDGGDILSGSESDDSDWSIGWLEPHGPGFQSDDDKSDNSYAVLVPCYSPGCKEVVEDSNNELLSAIKNLPDEFSSGLIFLELQVDWSATLITLTCTTCSGWQIDCMTFAKT</sequence>